<feature type="region of interest" description="Disordered" evidence="10">
    <location>
        <begin position="268"/>
        <end position="336"/>
    </location>
</feature>
<dbReference type="Pfam" id="PF06203">
    <property type="entry name" value="CCT"/>
    <property type="match status" value="1"/>
</dbReference>
<evidence type="ECO:0000256" key="8">
    <source>
        <dbReference type="PROSITE-ProRule" id="PRU00024"/>
    </source>
</evidence>
<evidence type="ECO:0000256" key="6">
    <source>
        <dbReference type="ARBA" id="ARBA00022833"/>
    </source>
</evidence>
<dbReference type="PROSITE" id="PS50119">
    <property type="entry name" value="ZF_BBOX"/>
    <property type="match status" value="1"/>
</dbReference>
<dbReference type="OrthoDB" id="153872at2759"/>
<name>A0A3B6UB34_WHEAT</name>
<keyword evidence="5 8" id="KW-0863">Zinc-finger</keyword>
<dbReference type="Gramene" id="TraesLDM7A03G03809110.1">
    <property type="protein sequence ID" value="TraesLDM7A03G03809110.1"/>
    <property type="gene ID" value="TraesLDM7A03G03809110"/>
</dbReference>
<dbReference type="InterPro" id="IPR010402">
    <property type="entry name" value="CCT_domain"/>
</dbReference>
<feature type="compositionally biased region" description="Polar residues" evidence="10">
    <location>
        <begin position="279"/>
        <end position="293"/>
    </location>
</feature>
<dbReference type="Gramene" id="TraesLAC7A03G03754810.1">
    <property type="protein sequence ID" value="TraesLAC7A03G03754810.1"/>
    <property type="gene ID" value="TraesLAC7A03G03754810"/>
</dbReference>
<evidence type="ECO:0000313" key="14">
    <source>
        <dbReference type="Proteomes" id="UP000019116"/>
    </source>
</evidence>
<keyword evidence="14" id="KW-1185">Reference proteome</keyword>
<dbReference type="Gramene" id="TraesLAC7A03G03754790.1">
    <property type="protein sequence ID" value="TraesLAC7A03G03754790.1"/>
    <property type="gene ID" value="TraesLAC7A03G03754790"/>
</dbReference>
<feature type="domain" description="B box-type" evidence="11">
    <location>
        <begin position="17"/>
        <end position="64"/>
    </location>
</feature>
<reference evidence="13" key="2">
    <citation type="submission" date="2018-10" db="UniProtKB">
        <authorList>
            <consortium name="EnsemblPlants"/>
        </authorList>
    </citation>
    <scope>IDENTIFICATION</scope>
</reference>
<organism evidence="13">
    <name type="scientific">Triticum aestivum</name>
    <name type="common">Wheat</name>
    <dbReference type="NCBI Taxonomy" id="4565"/>
    <lineage>
        <taxon>Eukaryota</taxon>
        <taxon>Viridiplantae</taxon>
        <taxon>Streptophyta</taxon>
        <taxon>Embryophyta</taxon>
        <taxon>Tracheophyta</taxon>
        <taxon>Spermatophyta</taxon>
        <taxon>Magnoliopsida</taxon>
        <taxon>Liliopsida</taxon>
        <taxon>Poales</taxon>
        <taxon>Poaceae</taxon>
        <taxon>BOP clade</taxon>
        <taxon>Pooideae</taxon>
        <taxon>Triticodae</taxon>
        <taxon>Triticeae</taxon>
        <taxon>Triticinae</taxon>
        <taxon>Triticum</taxon>
    </lineage>
</organism>
<keyword evidence="4" id="KW-0677">Repeat</keyword>
<proteinExistence type="inferred from homology"/>
<dbReference type="InterPro" id="IPR000315">
    <property type="entry name" value="Znf_B-box"/>
</dbReference>
<dbReference type="PANTHER" id="PTHR31717">
    <property type="entry name" value="ZINC FINGER PROTEIN CONSTANS-LIKE 10"/>
    <property type="match status" value="1"/>
</dbReference>
<evidence type="ECO:0000256" key="3">
    <source>
        <dbReference type="ARBA" id="ARBA00022723"/>
    </source>
</evidence>
<feature type="domain" description="CCT" evidence="12">
    <location>
        <begin position="318"/>
        <end position="360"/>
    </location>
</feature>
<sequence>MADHHHHHHQQQQQQQPPSSACTNCGTERAVVYCSADGARLCLECDGAVHGVNDVTSLHPRALICDACGVARAAVRCQMAGNRSTLCGDCADRLAPPGGGSIVEEYTGCPSPAEILRILSVEAPSSQEDFDAWLAEKLPQIMQEVQDGPQICDASGTTTTIVGDQRGTSNSSFGCDDWSNACSTSGLENTNGVFVGHHSAGPSLPFEEQQQLPPSICQFLSSSYSCYNPSSSSCQPVMTSTTLLQSMGGNDHHPSYLLDGFPTFCPSMPLMSPQPPPENGTSCHDANQPSQMLATDEQAAAAHHQQDPSTIAKKREERDRAKQRYNEKKKNRKFCKQIMYASRKARADTRKRVKGRFAKASNEHQHILHSDAA</sequence>
<dbReference type="PROSITE" id="PS51017">
    <property type="entry name" value="CCT"/>
    <property type="match status" value="1"/>
</dbReference>
<feature type="region of interest" description="Disordered" evidence="10">
    <location>
        <begin position="1"/>
        <end position="20"/>
    </location>
</feature>
<accession>A0A3B6UB34</accession>
<dbReference type="Gramene" id="TraesSTA7A03G03797700.1">
    <property type="protein sequence ID" value="TraesSTA7A03G03797700.1"/>
    <property type="gene ID" value="TraesSTA7A03G03797700"/>
</dbReference>
<dbReference type="Gramene" id="TraesCSU03G0089900.1">
    <property type="protein sequence ID" value="TraesCSU03G0089900.1.CDS"/>
    <property type="gene ID" value="TraesCSU03G0089900"/>
</dbReference>
<evidence type="ECO:0000256" key="10">
    <source>
        <dbReference type="SAM" id="MobiDB-lite"/>
    </source>
</evidence>
<dbReference type="CDD" id="cd19821">
    <property type="entry name" value="Bbox1_BBX-like"/>
    <property type="match status" value="1"/>
</dbReference>
<evidence type="ECO:0000259" key="11">
    <source>
        <dbReference type="PROSITE" id="PS50119"/>
    </source>
</evidence>
<evidence type="ECO:0000256" key="9">
    <source>
        <dbReference type="PROSITE-ProRule" id="PRU00357"/>
    </source>
</evidence>
<evidence type="ECO:0000259" key="12">
    <source>
        <dbReference type="PROSITE" id="PS51017"/>
    </source>
</evidence>
<evidence type="ECO:0000256" key="2">
    <source>
        <dbReference type="ARBA" id="ARBA00010024"/>
    </source>
</evidence>
<dbReference type="GO" id="GO:0006355">
    <property type="term" value="P:regulation of DNA-templated transcription"/>
    <property type="evidence" value="ECO:0007669"/>
    <property type="project" value="UniProtKB-ARBA"/>
</dbReference>
<dbReference type="GO" id="GO:0005634">
    <property type="term" value="C:nucleus"/>
    <property type="evidence" value="ECO:0007669"/>
    <property type="project" value="UniProtKB-SubCell"/>
</dbReference>
<keyword evidence="3" id="KW-0479">Metal-binding</keyword>
<reference evidence="13" key="1">
    <citation type="submission" date="2018-08" db="EMBL/GenBank/DDBJ databases">
        <authorList>
            <person name="Rossello M."/>
        </authorList>
    </citation>
    <scope>NUCLEOTIDE SEQUENCE [LARGE SCALE GENOMIC DNA]</scope>
    <source>
        <strain evidence="13">cv. Chinese Spring</strain>
    </source>
</reference>
<dbReference type="Gramene" id="TraesCSU02G091500.2">
    <property type="protein sequence ID" value="TraesCSU02G091500.2"/>
    <property type="gene ID" value="TraesCSU02G091500"/>
</dbReference>
<evidence type="ECO:0000256" key="1">
    <source>
        <dbReference type="ARBA" id="ARBA00004123"/>
    </source>
</evidence>
<dbReference type="Gramene" id="TraesJUL7A03G03843470.2">
    <property type="protein sequence ID" value="TraesJUL7A03G03843470.2"/>
    <property type="gene ID" value="TraesJUL7A03G03843470"/>
</dbReference>
<dbReference type="EnsemblPlants" id="TraesCSU02G091500.2">
    <property type="protein sequence ID" value="TraesCSU02G091500.2"/>
    <property type="gene ID" value="TraesCSU02G091500"/>
</dbReference>
<dbReference type="InterPro" id="IPR049808">
    <property type="entry name" value="CONSTANS-like_Bbox1"/>
</dbReference>
<feature type="compositionally biased region" description="Basic and acidic residues" evidence="10">
    <location>
        <begin position="313"/>
        <end position="328"/>
    </location>
</feature>
<dbReference type="AlphaFoldDB" id="A0A3B6UB34"/>
<evidence type="ECO:0000256" key="5">
    <source>
        <dbReference type="ARBA" id="ARBA00022771"/>
    </source>
</evidence>
<dbReference type="GO" id="GO:0008270">
    <property type="term" value="F:zinc ion binding"/>
    <property type="evidence" value="ECO:0007669"/>
    <property type="project" value="UniProtKB-KW"/>
</dbReference>
<comment type="similarity">
    <text evidence="2">Belongs to the CONSTANS family.</text>
</comment>
<evidence type="ECO:0000256" key="4">
    <source>
        <dbReference type="ARBA" id="ARBA00022737"/>
    </source>
</evidence>
<comment type="subcellular location">
    <subcellularLocation>
        <location evidence="1 9">Nucleus</location>
    </subcellularLocation>
</comment>
<feature type="compositionally biased region" description="Basic residues" evidence="10">
    <location>
        <begin position="1"/>
        <end position="10"/>
    </location>
</feature>
<protein>
    <submittedName>
        <fullName evidence="13">Uncharacterized protein</fullName>
    </submittedName>
</protein>
<dbReference type="PANTHER" id="PTHR31717:SF130">
    <property type="entry name" value="OS06G0103000 PROTEIN"/>
    <property type="match status" value="1"/>
</dbReference>
<dbReference type="SMR" id="A0A3B6UB34"/>
<keyword evidence="6" id="KW-0862">Zinc</keyword>
<dbReference type="Proteomes" id="UP000019116">
    <property type="component" value="Chromosome Un"/>
</dbReference>
<evidence type="ECO:0000313" key="13">
    <source>
        <dbReference type="EnsemblPlants" id="TraesCSU02G091500.2"/>
    </source>
</evidence>
<dbReference type="SMART" id="SM00336">
    <property type="entry name" value="BBOX"/>
    <property type="match status" value="1"/>
</dbReference>
<evidence type="ECO:0000256" key="7">
    <source>
        <dbReference type="ARBA" id="ARBA00023242"/>
    </source>
</evidence>
<keyword evidence="7 9" id="KW-0539">Nucleus</keyword>